<keyword evidence="18" id="KW-0964">Secreted</keyword>
<feature type="disulfide bond" evidence="17">
    <location>
        <begin position="33"/>
        <end position="113"/>
    </location>
</feature>
<dbReference type="OrthoDB" id="2113341at2759"/>
<protein>
    <recommendedName>
        <fullName evidence="18">Peroxidase</fullName>
        <ecNumber evidence="18">1.11.1.7</ecNumber>
    </recommendedName>
</protein>
<feature type="active site" description="Proton acceptor" evidence="13">
    <location>
        <position position="64"/>
    </location>
</feature>
<feature type="binding site" evidence="14">
    <location>
        <position position="161"/>
    </location>
    <ligand>
        <name>substrate</name>
    </ligand>
</feature>
<evidence type="ECO:0000256" key="11">
    <source>
        <dbReference type="ARBA" id="ARBA00023283"/>
    </source>
</evidence>
<evidence type="ECO:0000256" key="7">
    <source>
        <dbReference type="ARBA" id="ARBA00023002"/>
    </source>
</evidence>
<feature type="signal peptide" evidence="18">
    <location>
        <begin position="1"/>
        <end position="22"/>
    </location>
</feature>
<feature type="disulfide bond" evidence="17">
    <location>
        <begin position="66"/>
        <end position="71"/>
    </location>
</feature>
<organism evidence="20 21">
    <name type="scientific">Rhynchospora breviuscula</name>
    <dbReference type="NCBI Taxonomy" id="2022672"/>
    <lineage>
        <taxon>Eukaryota</taxon>
        <taxon>Viridiplantae</taxon>
        <taxon>Streptophyta</taxon>
        <taxon>Embryophyta</taxon>
        <taxon>Tracheophyta</taxon>
        <taxon>Spermatophyta</taxon>
        <taxon>Magnoliopsida</taxon>
        <taxon>Liliopsida</taxon>
        <taxon>Poales</taxon>
        <taxon>Cyperaceae</taxon>
        <taxon>Cyperoideae</taxon>
        <taxon>Rhynchosporeae</taxon>
        <taxon>Rhynchospora</taxon>
    </lineage>
</organism>
<dbReference type="FunFam" id="1.10.420.10:FF:000001">
    <property type="entry name" value="Peroxidase"/>
    <property type="match status" value="1"/>
</dbReference>
<comment type="caution">
    <text evidence="20">The sequence shown here is derived from an EMBL/GenBank/DDBJ whole genome shotgun (WGS) entry which is preliminary data.</text>
</comment>
<feature type="binding site" evidence="15">
    <location>
        <position position="192"/>
    </location>
    <ligand>
        <name>Ca(2+)</name>
        <dbReference type="ChEBI" id="CHEBI:29108"/>
        <label>2</label>
    </ligand>
</feature>
<feature type="binding site" evidence="15">
    <location>
        <position position="68"/>
    </location>
    <ligand>
        <name>Ca(2+)</name>
        <dbReference type="ChEBI" id="CHEBI:29108"/>
        <label>1</label>
    </ligand>
</feature>
<dbReference type="InterPro" id="IPR019793">
    <property type="entry name" value="Peroxidases_heam-ligand_BS"/>
</dbReference>
<feature type="binding site" evidence="15">
    <location>
        <position position="72"/>
    </location>
    <ligand>
        <name>Ca(2+)</name>
        <dbReference type="ChEBI" id="CHEBI:29108"/>
        <label>1</label>
    </ligand>
</feature>
<comment type="cofactor">
    <cofactor evidence="15 18">
        <name>Ca(2+)</name>
        <dbReference type="ChEBI" id="CHEBI:29108"/>
    </cofactor>
    <text evidence="15 18">Binds 2 calcium ions per subunit.</text>
</comment>
<dbReference type="GO" id="GO:0020037">
    <property type="term" value="F:heme binding"/>
    <property type="evidence" value="ECO:0007669"/>
    <property type="project" value="UniProtKB-UniRule"/>
</dbReference>
<keyword evidence="10" id="KW-0325">Glycoprotein</keyword>
<sequence length="316" mass="33657">MAFAKGLLLVALVSLLAHSTNAQLFPNFYGARCPNLQSIVRSVMSQTVAQDPSMGASILRLFFHDCFVNGCDASVLLDDTATFQGEKNAGPNAGSLRGFQVIDAIKSRVDAACGGVVSCADILALAARDGVNLLGGPSWTVLLGRRDSRTASFSAANSNLPSPSSSFNTLVSIFASKGLSIRDLTALSGAHTVGQARCTNFRSHIYNDPNVNPSFSGARRNMCPQSGGDGNLAPLDFQSPNRFDNGYFQNIMNRAGLLHSDQELFNNTSADIFVRVYSRNSAVFATDFVSAILKMGNISPLTGTNGEIRVNCRKTN</sequence>
<feature type="disulfide bond" evidence="17">
    <location>
        <begin position="119"/>
        <end position="312"/>
    </location>
</feature>
<keyword evidence="9 17" id="KW-1015">Disulfide bond</keyword>
<dbReference type="GO" id="GO:0042744">
    <property type="term" value="P:hydrogen peroxide catabolic process"/>
    <property type="evidence" value="ECO:0007669"/>
    <property type="project" value="UniProtKB-KW"/>
</dbReference>
<dbReference type="AlphaFoldDB" id="A0A9Q0CC06"/>
<feature type="site" description="Transition state stabilizer" evidence="16">
    <location>
        <position position="60"/>
    </location>
</feature>
<evidence type="ECO:0000256" key="16">
    <source>
        <dbReference type="PIRSR" id="PIRSR600823-4"/>
    </source>
</evidence>
<evidence type="ECO:0000256" key="14">
    <source>
        <dbReference type="PIRSR" id="PIRSR600823-2"/>
    </source>
</evidence>
<evidence type="ECO:0000256" key="13">
    <source>
        <dbReference type="PIRSR" id="PIRSR600823-1"/>
    </source>
</evidence>
<dbReference type="PROSITE" id="PS00436">
    <property type="entry name" value="PEROXIDASE_2"/>
    <property type="match status" value="1"/>
</dbReference>
<comment type="similarity">
    <text evidence="2">Belongs to the peroxidase family. Ascorbate peroxidase subfamily.</text>
</comment>
<accession>A0A9Q0CC06</accession>
<keyword evidence="8 15" id="KW-0408">Iron</keyword>
<evidence type="ECO:0000256" key="15">
    <source>
        <dbReference type="PIRSR" id="PIRSR600823-3"/>
    </source>
</evidence>
<dbReference type="Proteomes" id="UP001151287">
    <property type="component" value="Unassembled WGS sequence"/>
</dbReference>
<comment type="cofactor">
    <cofactor evidence="15 18">
        <name>heme b</name>
        <dbReference type="ChEBI" id="CHEBI:60344"/>
    </cofactor>
    <text evidence="15 18">Binds 1 heme b (iron(II)-protoporphyrin IX) group per subunit.</text>
</comment>
<dbReference type="GO" id="GO:0140825">
    <property type="term" value="F:lactoperoxidase activity"/>
    <property type="evidence" value="ECO:0007669"/>
    <property type="project" value="UniProtKB-EC"/>
</dbReference>
<dbReference type="PROSITE" id="PS50873">
    <property type="entry name" value="PEROXIDASE_4"/>
    <property type="match status" value="1"/>
</dbReference>
<dbReference type="PANTHER" id="PTHR31388:SF5">
    <property type="entry name" value="PEROXIDASE"/>
    <property type="match status" value="1"/>
</dbReference>
<evidence type="ECO:0000256" key="5">
    <source>
        <dbReference type="ARBA" id="ARBA00022723"/>
    </source>
</evidence>
<evidence type="ECO:0000256" key="10">
    <source>
        <dbReference type="ARBA" id="ARBA00023180"/>
    </source>
</evidence>
<keyword evidence="3 18" id="KW-0575">Peroxidase</keyword>
<dbReference type="Gene3D" id="1.10.420.10">
    <property type="entry name" value="Peroxidase, domain 2"/>
    <property type="match status" value="1"/>
</dbReference>
<dbReference type="CDD" id="cd00693">
    <property type="entry name" value="secretory_peroxidase"/>
    <property type="match status" value="1"/>
</dbReference>
<evidence type="ECO:0000256" key="9">
    <source>
        <dbReference type="ARBA" id="ARBA00023157"/>
    </source>
</evidence>
<dbReference type="GO" id="GO:0046872">
    <property type="term" value="F:metal ion binding"/>
    <property type="evidence" value="ECO:0007669"/>
    <property type="project" value="UniProtKB-UniRule"/>
</dbReference>
<comment type="similarity">
    <text evidence="18">Belongs to the peroxidase family. Classical plant (class III) peroxidase subfamily.</text>
</comment>
<comment type="catalytic activity">
    <reaction evidence="1 18">
        <text>2 a phenolic donor + H2O2 = 2 a phenolic radical donor + 2 H2O</text>
        <dbReference type="Rhea" id="RHEA:56136"/>
        <dbReference type="ChEBI" id="CHEBI:15377"/>
        <dbReference type="ChEBI" id="CHEBI:16240"/>
        <dbReference type="ChEBI" id="CHEBI:139520"/>
        <dbReference type="ChEBI" id="CHEBI:139521"/>
        <dbReference type="EC" id="1.11.1.7"/>
    </reaction>
</comment>
<feature type="binding site" evidence="15">
    <location>
        <position position="70"/>
    </location>
    <ligand>
        <name>Ca(2+)</name>
        <dbReference type="ChEBI" id="CHEBI:29108"/>
        <label>1</label>
    </ligand>
</feature>
<evidence type="ECO:0000256" key="12">
    <source>
        <dbReference type="ARBA" id="ARBA00023324"/>
    </source>
</evidence>
<evidence type="ECO:0000256" key="18">
    <source>
        <dbReference type="RuleBase" id="RU362060"/>
    </source>
</evidence>
<dbReference type="EMBL" id="JAMQYH010000004">
    <property type="protein sequence ID" value="KAJ1690997.1"/>
    <property type="molecule type" value="Genomic_DNA"/>
</dbReference>
<proteinExistence type="inferred from homology"/>
<dbReference type="InterPro" id="IPR019794">
    <property type="entry name" value="Peroxidases_AS"/>
</dbReference>
<keyword evidence="4 18" id="KW-0349">Heme</keyword>
<feature type="binding site" evidence="15">
    <location>
        <position position="236"/>
    </location>
    <ligand>
        <name>Ca(2+)</name>
        <dbReference type="ChEBI" id="CHEBI:29108"/>
        <label>2</label>
    </ligand>
</feature>
<evidence type="ECO:0000256" key="3">
    <source>
        <dbReference type="ARBA" id="ARBA00022559"/>
    </source>
</evidence>
<dbReference type="InterPro" id="IPR033905">
    <property type="entry name" value="Secretory_peroxidase"/>
</dbReference>
<keyword evidence="6 15" id="KW-0106">Calcium</keyword>
<feature type="binding site" evidence="15">
    <location>
        <position position="244"/>
    </location>
    <ligand>
        <name>Ca(2+)</name>
        <dbReference type="ChEBI" id="CHEBI:29108"/>
        <label>2</label>
    </ligand>
</feature>
<keyword evidence="21" id="KW-1185">Reference proteome</keyword>
<feature type="chain" id="PRO_5040536926" description="Peroxidase" evidence="18">
    <location>
        <begin position="23"/>
        <end position="316"/>
    </location>
</feature>
<evidence type="ECO:0000256" key="8">
    <source>
        <dbReference type="ARBA" id="ARBA00023004"/>
    </source>
</evidence>
<evidence type="ECO:0000313" key="20">
    <source>
        <dbReference type="EMBL" id="KAJ1690997.1"/>
    </source>
</evidence>
<reference evidence="20" key="1">
    <citation type="journal article" date="2022" name="Cell">
        <title>Repeat-based holocentromeres influence genome architecture and karyotype evolution.</title>
        <authorList>
            <person name="Hofstatter P.G."/>
            <person name="Thangavel G."/>
            <person name="Lux T."/>
            <person name="Neumann P."/>
            <person name="Vondrak T."/>
            <person name="Novak P."/>
            <person name="Zhang M."/>
            <person name="Costa L."/>
            <person name="Castellani M."/>
            <person name="Scott A."/>
            <person name="Toegelov H."/>
            <person name="Fuchs J."/>
            <person name="Mata-Sucre Y."/>
            <person name="Dias Y."/>
            <person name="Vanzela A.L.L."/>
            <person name="Huettel B."/>
            <person name="Almeida C.C.S."/>
            <person name="Simkova H."/>
            <person name="Souza G."/>
            <person name="Pedrosa-Harand A."/>
            <person name="Macas J."/>
            <person name="Mayer K.F.X."/>
            <person name="Houben A."/>
            <person name="Marques A."/>
        </authorList>
    </citation>
    <scope>NUCLEOTIDE SEQUENCE</scope>
    <source>
        <strain evidence="20">RhyBre1mFocal</strain>
    </source>
</reference>
<dbReference type="GO" id="GO:0005576">
    <property type="term" value="C:extracellular region"/>
    <property type="evidence" value="ECO:0007669"/>
    <property type="project" value="UniProtKB-SubCell"/>
</dbReference>
<feature type="domain" description="Plant heme peroxidase family profile" evidence="19">
    <location>
        <begin position="23"/>
        <end position="316"/>
    </location>
</feature>
<evidence type="ECO:0000259" key="19">
    <source>
        <dbReference type="PROSITE" id="PS50873"/>
    </source>
</evidence>
<feature type="binding site" evidence="15">
    <location>
        <position position="74"/>
    </location>
    <ligand>
        <name>Ca(2+)</name>
        <dbReference type="ChEBI" id="CHEBI:29108"/>
        <label>1</label>
    </ligand>
</feature>
<evidence type="ECO:0000256" key="6">
    <source>
        <dbReference type="ARBA" id="ARBA00022837"/>
    </source>
</evidence>
<evidence type="ECO:0000256" key="1">
    <source>
        <dbReference type="ARBA" id="ARBA00000189"/>
    </source>
</evidence>
<dbReference type="PROSITE" id="PS00435">
    <property type="entry name" value="PEROXIDASE_1"/>
    <property type="match status" value="1"/>
</dbReference>
<dbReference type="PRINTS" id="PR00461">
    <property type="entry name" value="PLPEROXIDASE"/>
</dbReference>
<feature type="binding site" evidence="15">
    <location>
        <position position="65"/>
    </location>
    <ligand>
        <name>Ca(2+)</name>
        <dbReference type="ChEBI" id="CHEBI:29108"/>
        <label>1</label>
    </ligand>
</feature>
<keyword evidence="5 15" id="KW-0479">Metal-binding</keyword>
<keyword evidence="7 18" id="KW-0560">Oxidoreductase</keyword>
<dbReference type="InterPro" id="IPR010255">
    <property type="entry name" value="Haem_peroxidase_sf"/>
</dbReference>
<dbReference type="SUPFAM" id="SSF48113">
    <property type="entry name" value="Heme-dependent peroxidases"/>
    <property type="match status" value="1"/>
</dbReference>
<dbReference type="EC" id="1.11.1.7" evidence="18"/>
<feature type="disulfide bond" evidence="17">
    <location>
        <begin position="198"/>
        <end position="223"/>
    </location>
</feature>
<keyword evidence="12 18" id="KW-0376">Hydrogen peroxide</keyword>
<evidence type="ECO:0000256" key="2">
    <source>
        <dbReference type="ARBA" id="ARBA00006873"/>
    </source>
</evidence>
<gene>
    <name evidence="20" type="ORF">LUZ63_015152</name>
</gene>
<name>A0A9Q0CC06_9POAL</name>
<dbReference type="FunFam" id="1.10.520.10:FF:000001">
    <property type="entry name" value="Peroxidase"/>
    <property type="match status" value="1"/>
</dbReference>
<dbReference type="PRINTS" id="PR00458">
    <property type="entry name" value="PEROXIDASE"/>
</dbReference>
<keyword evidence="11" id="KW-0873">Pyrrolidone carboxylic acid</keyword>
<feature type="binding site" description="axial binding residue" evidence="15">
    <location>
        <position position="191"/>
    </location>
    <ligand>
        <name>heme b</name>
        <dbReference type="ChEBI" id="CHEBI:60344"/>
    </ligand>
    <ligandPart>
        <name>Fe</name>
        <dbReference type="ChEBI" id="CHEBI:18248"/>
    </ligandPart>
</feature>
<evidence type="ECO:0000256" key="17">
    <source>
        <dbReference type="PIRSR" id="PIRSR600823-5"/>
    </source>
</evidence>
<dbReference type="InterPro" id="IPR002016">
    <property type="entry name" value="Haem_peroxidase"/>
</dbReference>
<comment type="function">
    <text evidence="18">Removal of H(2)O(2), oxidation of toxic reductants, biosynthesis and degradation of lignin, suberization, auxin catabolism, response to environmental stresses such as wounding, pathogen attack and oxidative stress.</text>
</comment>
<keyword evidence="18" id="KW-0732">Signal</keyword>
<feature type="binding site" evidence="15">
    <location>
        <position position="86"/>
    </location>
    <ligand>
        <name>Ca(2+)</name>
        <dbReference type="ChEBI" id="CHEBI:29108"/>
        <label>1</label>
    </ligand>
</feature>
<comment type="subcellular location">
    <subcellularLocation>
        <location evidence="18">Secreted</location>
    </subcellularLocation>
</comment>
<dbReference type="InterPro" id="IPR000823">
    <property type="entry name" value="Peroxidase_pln"/>
</dbReference>
<evidence type="ECO:0000313" key="21">
    <source>
        <dbReference type="Proteomes" id="UP001151287"/>
    </source>
</evidence>
<dbReference type="PANTHER" id="PTHR31388">
    <property type="entry name" value="PEROXIDASE 72-RELATED"/>
    <property type="match status" value="1"/>
</dbReference>
<dbReference type="Pfam" id="PF00141">
    <property type="entry name" value="peroxidase"/>
    <property type="match status" value="1"/>
</dbReference>
<dbReference type="Gene3D" id="1.10.520.10">
    <property type="match status" value="1"/>
</dbReference>
<dbReference type="GO" id="GO:0006979">
    <property type="term" value="P:response to oxidative stress"/>
    <property type="evidence" value="ECO:0007669"/>
    <property type="project" value="UniProtKB-UniRule"/>
</dbReference>
<evidence type="ECO:0000256" key="4">
    <source>
        <dbReference type="ARBA" id="ARBA00022617"/>
    </source>
</evidence>